<evidence type="ECO:0000313" key="1">
    <source>
        <dbReference type="EMBL" id="KAG8551050.1"/>
    </source>
</evidence>
<name>A0AAV6ZRK5_ENGPU</name>
<proteinExistence type="predicted"/>
<organism evidence="1 2">
    <name type="scientific">Engystomops pustulosus</name>
    <name type="common">Tungara frog</name>
    <name type="synonym">Physalaemus pustulosus</name>
    <dbReference type="NCBI Taxonomy" id="76066"/>
    <lineage>
        <taxon>Eukaryota</taxon>
        <taxon>Metazoa</taxon>
        <taxon>Chordata</taxon>
        <taxon>Craniata</taxon>
        <taxon>Vertebrata</taxon>
        <taxon>Euteleostomi</taxon>
        <taxon>Amphibia</taxon>
        <taxon>Batrachia</taxon>
        <taxon>Anura</taxon>
        <taxon>Neobatrachia</taxon>
        <taxon>Hyloidea</taxon>
        <taxon>Leptodactylidae</taxon>
        <taxon>Leiuperinae</taxon>
        <taxon>Engystomops</taxon>
    </lineage>
</organism>
<dbReference type="AlphaFoldDB" id="A0AAV6ZRK5"/>
<keyword evidence="2" id="KW-1185">Reference proteome</keyword>
<reference evidence="1" key="1">
    <citation type="thesis" date="2020" institute="ProQuest LLC" country="789 East Eisenhower Parkway, Ann Arbor, MI, USA">
        <title>Comparative Genomics and Chromosome Evolution.</title>
        <authorList>
            <person name="Mudd A.B."/>
        </authorList>
    </citation>
    <scope>NUCLEOTIDE SEQUENCE</scope>
    <source>
        <strain evidence="1">237g6f4</strain>
        <tissue evidence="1">Blood</tissue>
    </source>
</reference>
<accession>A0AAV6ZRK5</accession>
<comment type="caution">
    <text evidence="1">The sequence shown here is derived from an EMBL/GenBank/DDBJ whole genome shotgun (WGS) entry which is preliminary data.</text>
</comment>
<dbReference type="Proteomes" id="UP000824782">
    <property type="component" value="Unassembled WGS sequence"/>
</dbReference>
<evidence type="ECO:0000313" key="2">
    <source>
        <dbReference type="Proteomes" id="UP000824782"/>
    </source>
</evidence>
<gene>
    <name evidence="1" type="ORF">GDO81_021923</name>
</gene>
<protein>
    <submittedName>
        <fullName evidence="1">Uncharacterized protein</fullName>
    </submittedName>
</protein>
<dbReference type="EMBL" id="WNYA01000013">
    <property type="protein sequence ID" value="KAG8551050.1"/>
    <property type="molecule type" value="Genomic_DNA"/>
</dbReference>
<sequence>MDKNRPLHHQSDLYLCAAYIAPPESPYFNPDCFRIPDVAHFQALGQVLIYGDLNARTEREKDFRTTNGNIYIFGAETGYSSPIHRDRNSYDGTVKRSGRKLCNIC</sequence>